<evidence type="ECO:0000313" key="6">
    <source>
        <dbReference type="EMBL" id="MBB2151201.1"/>
    </source>
</evidence>
<comment type="caution">
    <text evidence="6">The sequence shown here is derived from an EMBL/GenBank/DDBJ whole genome shotgun (WGS) entry which is preliminary data.</text>
</comment>
<keyword evidence="3" id="KW-0408">Iron</keyword>
<keyword evidence="7" id="KW-1185">Reference proteome</keyword>
<dbReference type="InterPro" id="IPR009056">
    <property type="entry name" value="Cyt_c-like_dom"/>
</dbReference>
<keyword evidence="1" id="KW-0349">Heme</keyword>
<evidence type="ECO:0000313" key="7">
    <source>
        <dbReference type="Proteomes" id="UP000636110"/>
    </source>
</evidence>
<proteinExistence type="predicted"/>
<dbReference type="SUPFAM" id="SSF50952">
    <property type="entry name" value="Soluble quinoprotein glucose dehydrogenase"/>
    <property type="match status" value="1"/>
</dbReference>
<keyword evidence="2" id="KW-0479">Metal-binding</keyword>
<dbReference type="InterPro" id="IPR036909">
    <property type="entry name" value="Cyt_c-like_dom_sf"/>
</dbReference>
<reference evidence="6 7" key="1">
    <citation type="submission" date="2019-11" db="EMBL/GenBank/DDBJ databases">
        <title>Description of Pedobacter sp. LMG 31462T.</title>
        <authorList>
            <person name="Carlier A."/>
            <person name="Qi S."/>
            <person name="Vandamme P."/>
        </authorList>
    </citation>
    <scope>NUCLEOTIDE SEQUENCE [LARGE SCALE GENOMIC DNA]</scope>
    <source>
        <strain evidence="6 7">LMG 31462</strain>
    </source>
</reference>
<evidence type="ECO:0000256" key="2">
    <source>
        <dbReference type="ARBA" id="ARBA00022723"/>
    </source>
</evidence>
<dbReference type="RefSeq" id="WP_182960818.1">
    <property type="nucleotide sequence ID" value="NZ_WNXC01000008.1"/>
</dbReference>
<evidence type="ECO:0000259" key="5">
    <source>
        <dbReference type="Pfam" id="PF13442"/>
    </source>
</evidence>
<dbReference type="InterPro" id="IPR011041">
    <property type="entry name" value="Quinoprot_gluc/sorb_DH_b-prop"/>
</dbReference>
<dbReference type="Proteomes" id="UP000636110">
    <property type="component" value="Unassembled WGS sequence"/>
</dbReference>
<evidence type="ECO:0000256" key="3">
    <source>
        <dbReference type="ARBA" id="ARBA00023004"/>
    </source>
</evidence>
<dbReference type="InterPro" id="IPR011042">
    <property type="entry name" value="6-blade_b-propeller_TolB-like"/>
</dbReference>
<name>A0ABR6F1V6_9SPHI</name>
<dbReference type="SUPFAM" id="SSF46626">
    <property type="entry name" value="Cytochrome c"/>
    <property type="match status" value="1"/>
</dbReference>
<evidence type="ECO:0000256" key="1">
    <source>
        <dbReference type="ARBA" id="ARBA00022617"/>
    </source>
</evidence>
<feature type="domain" description="Cytochrome c" evidence="5">
    <location>
        <begin position="51"/>
        <end position="114"/>
    </location>
</feature>
<dbReference type="Pfam" id="PF13442">
    <property type="entry name" value="Cytochrome_CBB3"/>
    <property type="match status" value="1"/>
</dbReference>
<organism evidence="6 7">
    <name type="scientific">Pedobacter gandavensis</name>
    <dbReference type="NCBI Taxonomy" id="2679963"/>
    <lineage>
        <taxon>Bacteria</taxon>
        <taxon>Pseudomonadati</taxon>
        <taxon>Bacteroidota</taxon>
        <taxon>Sphingobacteriia</taxon>
        <taxon>Sphingobacteriales</taxon>
        <taxon>Sphingobacteriaceae</taxon>
        <taxon>Pedobacter</taxon>
    </lineage>
</organism>
<dbReference type="Gene3D" id="1.10.760.10">
    <property type="entry name" value="Cytochrome c-like domain"/>
    <property type="match status" value="1"/>
</dbReference>
<dbReference type="PANTHER" id="PTHR19328:SF75">
    <property type="entry name" value="ALDOSE SUGAR DEHYDROGENASE YLII"/>
    <property type="match status" value="1"/>
</dbReference>
<dbReference type="InterPro" id="IPR012938">
    <property type="entry name" value="Glc/Sorbosone_DH"/>
</dbReference>
<dbReference type="Gene3D" id="2.120.10.30">
    <property type="entry name" value="TolB, C-terminal domain"/>
    <property type="match status" value="1"/>
</dbReference>
<feature type="domain" description="Glucose/Sorbosone dehydrogenase" evidence="4">
    <location>
        <begin position="152"/>
        <end position="477"/>
    </location>
</feature>
<dbReference type="Pfam" id="PF07995">
    <property type="entry name" value="GSDH"/>
    <property type="match status" value="1"/>
</dbReference>
<accession>A0ABR6F1V6</accession>
<evidence type="ECO:0000259" key="4">
    <source>
        <dbReference type="Pfam" id="PF07995"/>
    </source>
</evidence>
<sequence>MIKYLGSALVLGGVLTTLMSFDDTPQLKTPVKALQKASFADHRLMEEKAALNYRNFCGGCHGEKMDAFVDRQWKHGNKKEDLVKAIKHGYANEGMPSFDSAFNDVEIKELADYIIKGIKNVDRYAASDKPTSNIFKTETMTIRLDTVAKGMDVPWGMAFLPGQELLVTDRTGKLYRVGKDKSLQAINGVPALLNKGQGGLMDVVLDPNFAKNKTIYLSYSKPKTENGVVLATTAVLKAKLEGNQLTDQADIFVAKPWSRTQHHYGSRLAFGKDGYLYISVGERGNEKENPQEIKGNDLGKIHRIKTDGSIPSDNPFVKTEAASTSIYTYGNRNPQGMTIHPQTGAIWENEHGPRGGDEINIVQPGKNYGWPIATYGINYNGKVISDVSEKEGITPPVHYWIPSIGPSGMAFVTGNRYKGWEGDLLTGSLRFQYLNRSVLKDNKVTKEEILFKNIGRLRDVRMAPDGYIYIAVESPGIIYKLVPVN</sequence>
<dbReference type="EMBL" id="WNXC01000008">
    <property type="protein sequence ID" value="MBB2151201.1"/>
    <property type="molecule type" value="Genomic_DNA"/>
</dbReference>
<protein>
    <submittedName>
        <fullName evidence="6">PQQ-dependent sugar dehydrogenase</fullName>
    </submittedName>
</protein>
<dbReference type="PANTHER" id="PTHR19328">
    <property type="entry name" value="HEDGEHOG-INTERACTING PROTEIN"/>
    <property type="match status" value="1"/>
</dbReference>
<gene>
    <name evidence="6" type="ORF">GM920_20045</name>
</gene>